<dbReference type="Proteomes" id="UP000202440">
    <property type="component" value="Chromosome"/>
</dbReference>
<evidence type="ECO:0000313" key="5">
    <source>
        <dbReference type="EMBL" id="ASP39261.1"/>
    </source>
</evidence>
<comment type="similarity">
    <text evidence="1">Belongs to the Skp family.</text>
</comment>
<keyword evidence="6" id="KW-1185">Reference proteome</keyword>
<evidence type="ECO:0000256" key="3">
    <source>
        <dbReference type="SAM" id="Coils"/>
    </source>
</evidence>
<dbReference type="PANTHER" id="PTHR35089:SF1">
    <property type="entry name" value="CHAPERONE PROTEIN SKP"/>
    <property type="match status" value="1"/>
</dbReference>
<dbReference type="SMART" id="SM00935">
    <property type="entry name" value="OmpH"/>
    <property type="match status" value="1"/>
</dbReference>
<dbReference type="GO" id="GO:0005829">
    <property type="term" value="C:cytosol"/>
    <property type="evidence" value="ECO:0007669"/>
    <property type="project" value="TreeGrafter"/>
</dbReference>
<feature type="signal peptide" evidence="4">
    <location>
        <begin position="1"/>
        <end position="18"/>
    </location>
</feature>
<dbReference type="Pfam" id="PF03938">
    <property type="entry name" value="OmpH"/>
    <property type="match status" value="1"/>
</dbReference>
<dbReference type="AlphaFoldDB" id="A0A222FLK0"/>
<feature type="chain" id="PRO_5012217323" description="Molecular chaperone Skp" evidence="4">
    <location>
        <begin position="19"/>
        <end position="164"/>
    </location>
</feature>
<evidence type="ECO:0000256" key="4">
    <source>
        <dbReference type="SAM" id="SignalP"/>
    </source>
</evidence>
<dbReference type="GO" id="GO:0051082">
    <property type="term" value="F:unfolded protein binding"/>
    <property type="evidence" value="ECO:0007669"/>
    <property type="project" value="InterPro"/>
</dbReference>
<keyword evidence="2 4" id="KW-0732">Signal</keyword>
<dbReference type="Gene3D" id="3.30.910.20">
    <property type="entry name" value="Skp domain"/>
    <property type="match status" value="1"/>
</dbReference>
<protein>
    <recommendedName>
        <fullName evidence="7">Molecular chaperone Skp</fullName>
    </recommendedName>
</protein>
<dbReference type="InterPro" id="IPR024930">
    <property type="entry name" value="Skp_dom_sf"/>
</dbReference>
<keyword evidence="3" id="KW-0175">Coiled coil</keyword>
<dbReference type="KEGG" id="bsan:CHH28_11495"/>
<dbReference type="EMBL" id="CP022530">
    <property type="protein sequence ID" value="ASP39261.1"/>
    <property type="molecule type" value="Genomic_DNA"/>
</dbReference>
<accession>A0A222FLK0</accession>
<sequence>MRWMVMMALGLMVNTAVAAQKVAVVDMERAVFLSEAAKASIKVFEQDNQTEIDKLKSLESALREMNEKREKNADFMSDEERRKLAKDFEEKRSEFQFFAQNLQKSEQRWKREFFQTQLPNVEKLLKAIIKEGEYDVVLQAGAVVYASPQADLTKPLLERLNAGK</sequence>
<evidence type="ECO:0000256" key="2">
    <source>
        <dbReference type="ARBA" id="ARBA00022729"/>
    </source>
</evidence>
<proteinExistence type="inferred from homology"/>
<evidence type="ECO:0000256" key="1">
    <source>
        <dbReference type="ARBA" id="ARBA00009091"/>
    </source>
</evidence>
<reference evidence="5 6" key="1">
    <citation type="submission" date="2017-07" db="EMBL/GenBank/DDBJ databases">
        <title>Annotated genome sequence of Bacterioplanes sanyensis isolated from Red Sea.</title>
        <authorList>
            <person name="Rehman Z.U."/>
        </authorList>
    </citation>
    <scope>NUCLEOTIDE SEQUENCE [LARGE SCALE GENOMIC DNA]</scope>
    <source>
        <strain evidence="5 6">NV9</strain>
    </source>
</reference>
<feature type="coiled-coil region" evidence="3">
    <location>
        <begin position="48"/>
        <end position="78"/>
    </location>
</feature>
<dbReference type="SUPFAM" id="SSF111384">
    <property type="entry name" value="OmpH-like"/>
    <property type="match status" value="1"/>
</dbReference>
<dbReference type="RefSeq" id="WP_094060441.1">
    <property type="nucleotide sequence ID" value="NZ_CP022530.1"/>
</dbReference>
<organism evidence="5 6">
    <name type="scientific">Bacterioplanes sanyensis</name>
    <dbReference type="NCBI Taxonomy" id="1249553"/>
    <lineage>
        <taxon>Bacteria</taxon>
        <taxon>Pseudomonadati</taxon>
        <taxon>Pseudomonadota</taxon>
        <taxon>Gammaproteobacteria</taxon>
        <taxon>Oceanospirillales</taxon>
        <taxon>Oceanospirillaceae</taxon>
        <taxon>Bacterioplanes</taxon>
    </lineage>
</organism>
<dbReference type="InterPro" id="IPR005632">
    <property type="entry name" value="Chaperone_Skp"/>
</dbReference>
<gene>
    <name evidence="5" type="ORF">CHH28_11495</name>
</gene>
<dbReference type="PANTHER" id="PTHR35089">
    <property type="entry name" value="CHAPERONE PROTEIN SKP"/>
    <property type="match status" value="1"/>
</dbReference>
<evidence type="ECO:0000313" key="6">
    <source>
        <dbReference type="Proteomes" id="UP000202440"/>
    </source>
</evidence>
<dbReference type="GO" id="GO:0050821">
    <property type="term" value="P:protein stabilization"/>
    <property type="evidence" value="ECO:0007669"/>
    <property type="project" value="TreeGrafter"/>
</dbReference>
<dbReference type="OrthoDB" id="6120044at2"/>
<evidence type="ECO:0008006" key="7">
    <source>
        <dbReference type="Google" id="ProtNLM"/>
    </source>
</evidence>
<name>A0A222FLK0_9GAMM</name>